<name>A0A8H7TJD0_9HELO</name>
<dbReference type="Proteomes" id="UP000664132">
    <property type="component" value="Unassembled WGS sequence"/>
</dbReference>
<dbReference type="InterPro" id="IPR047142">
    <property type="entry name" value="OryJ/VirC-like"/>
</dbReference>
<organism evidence="2 3">
    <name type="scientific">Cadophora malorum</name>
    <dbReference type="NCBI Taxonomy" id="108018"/>
    <lineage>
        <taxon>Eukaryota</taxon>
        <taxon>Fungi</taxon>
        <taxon>Dikarya</taxon>
        <taxon>Ascomycota</taxon>
        <taxon>Pezizomycotina</taxon>
        <taxon>Leotiomycetes</taxon>
        <taxon>Helotiales</taxon>
        <taxon>Ploettnerulaceae</taxon>
        <taxon>Cadophora</taxon>
    </lineage>
</organism>
<dbReference type="InterPro" id="IPR014710">
    <property type="entry name" value="RmlC-like_jellyroll"/>
</dbReference>
<feature type="region of interest" description="Disordered" evidence="1">
    <location>
        <begin position="52"/>
        <end position="71"/>
    </location>
</feature>
<dbReference type="CDD" id="cd02231">
    <property type="entry name" value="cupin_BLL6423-like"/>
    <property type="match status" value="1"/>
</dbReference>
<evidence type="ECO:0000313" key="3">
    <source>
        <dbReference type="Proteomes" id="UP000664132"/>
    </source>
</evidence>
<dbReference type="OrthoDB" id="5840532at2759"/>
<dbReference type="Gene3D" id="2.60.120.10">
    <property type="entry name" value="Jelly Rolls"/>
    <property type="match status" value="1"/>
</dbReference>
<evidence type="ECO:0000256" key="1">
    <source>
        <dbReference type="SAM" id="MobiDB-lite"/>
    </source>
</evidence>
<reference evidence="2" key="1">
    <citation type="submission" date="2021-02" db="EMBL/GenBank/DDBJ databases">
        <title>Genome sequence Cadophora malorum strain M34.</title>
        <authorList>
            <person name="Stefanovic E."/>
            <person name="Vu D."/>
            <person name="Scully C."/>
            <person name="Dijksterhuis J."/>
            <person name="Roader J."/>
            <person name="Houbraken J."/>
        </authorList>
    </citation>
    <scope>NUCLEOTIDE SEQUENCE</scope>
    <source>
        <strain evidence="2">M34</strain>
    </source>
</reference>
<gene>
    <name evidence="2" type="ORF">IFR04_006623</name>
</gene>
<proteinExistence type="predicted"/>
<feature type="compositionally biased region" description="Polar residues" evidence="1">
    <location>
        <begin position="52"/>
        <end position="66"/>
    </location>
</feature>
<protein>
    <submittedName>
        <fullName evidence="2">Uncharacterized protein</fullName>
    </submittedName>
</protein>
<dbReference type="InterPro" id="IPR011051">
    <property type="entry name" value="RmlC_Cupin_sf"/>
</dbReference>
<evidence type="ECO:0000313" key="2">
    <source>
        <dbReference type="EMBL" id="KAG4420245.1"/>
    </source>
</evidence>
<dbReference type="PANTHER" id="PTHR36156">
    <property type="entry name" value="SLR2101 PROTEIN"/>
    <property type="match status" value="1"/>
</dbReference>
<comment type="caution">
    <text evidence="2">The sequence shown here is derived from an EMBL/GenBank/DDBJ whole genome shotgun (WGS) entry which is preliminary data.</text>
</comment>
<dbReference type="PANTHER" id="PTHR36156:SF2">
    <property type="entry name" value="CUPIN TYPE-2 DOMAIN-CONTAINING PROTEIN"/>
    <property type="match status" value="1"/>
</dbReference>
<dbReference type="SUPFAM" id="SSF51182">
    <property type="entry name" value="RmlC-like cupins"/>
    <property type="match status" value="1"/>
</dbReference>
<dbReference type="EMBL" id="JAFJYH010000088">
    <property type="protein sequence ID" value="KAG4420245.1"/>
    <property type="molecule type" value="Genomic_DNA"/>
</dbReference>
<dbReference type="AlphaFoldDB" id="A0A8H7TJD0"/>
<sequence length="154" mass="16818">MSNLPPPHLVIASNTPSGESVFSSNTTLTSVHPFGPQATGFTTLFSTSSFPVSNTAPPSPSNTTSFPRPGKNGTVFCTSDMPPNTTSAFHRTRTLDYMVVLKGEIVLRVDGEEEWINKTDQWCRMLFVMLDAEPVKLEDGKVLEDAFFPHKPVG</sequence>
<keyword evidence="3" id="KW-1185">Reference proteome</keyword>
<accession>A0A8H7TJD0</accession>